<dbReference type="EMBL" id="DXHS01000105">
    <property type="protein sequence ID" value="HIW02962.1"/>
    <property type="molecule type" value="Genomic_DNA"/>
</dbReference>
<keyword evidence="2" id="KW-0378">Hydrolase</keyword>
<sequence length="436" mass="46314">MKTKKKAFVAAIAALIMTAAACMAFTACGSNSYDVGTSSTVLPAYSTYTNMIASIRPMVVEVYGDGYGTDDYGNTVLMTSAGAGVIIGSDGDDGYYIVTNQHVVEDCYSMYAKVLTIADDGTESTEAYTAEFIGGSHERDIAVIRIESDEKLKTATWMNNVDELKPGCEVVAIGNPTGTLGGTVTRGIVSQTSRKISVENIGSMDLIQMDAAINSGNSGGGLFYTYENDEGEWSAALCGIVNSGATGYDGLGFAIPADDAKYAADNLIDTYNDGSDPDNIYGYVPGDASLTLTAMSNYVYSNDLSAREGIVYAYYATSEDLEGLDTYEEYLTGETQTQTFDAIREISITDAETGEKVTTAVTSADDVYDAFDKVGAGDKMEIIVEAVGSRRVEIGQNWFGQPMYTNVLALSGTEETITVDSLSQYRYAPPAAPSIG</sequence>
<gene>
    <name evidence="4" type="ORF">H9892_06440</name>
</gene>
<accession>A0A9D1TS75</accession>
<dbReference type="InterPro" id="IPR001940">
    <property type="entry name" value="Peptidase_S1C"/>
</dbReference>
<evidence type="ECO:0000256" key="3">
    <source>
        <dbReference type="SAM" id="SignalP"/>
    </source>
</evidence>
<keyword evidence="1 4" id="KW-0645">Protease</keyword>
<feature type="chain" id="PRO_5038931777" evidence="3">
    <location>
        <begin position="25"/>
        <end position="436"/>
    </location>
</feature>
<evidence type="ECO:0000313" key="5">
    <source>
        <dbReference type="Proteomes" id="UP000823990"/>
    </source>
</evidence>
<dbReference type="PANTHER" id="PTHR43343">
    <property type="entry name" value="PEPTIDASE S12"/>
    <property type="match status" value="1"/>
</dbReference>
<dbReference type="PROSITE" id="PS51257">
    <property type="entry name" value="PROKAR_LIPOPROTEIN"/>
    <property type="match status" value="1"/>
</dbReference>
<organism evidence="4 5">
    <name type="scientific">Candidatus Protoclostridium stercorigallinarum</name>
    <dbReference type="NCBI Taxonomy" id="2838741"/>
    <lineage>
        <taxon>Bacteria</taxon>
        <taxon>Bacillati</taxon>
        <taxon>Bacillota</taxon>
        <taxon>Clostridia</taxon>
        <taxon>Candidatus Protoclostridium</taxon>
    </lineage>
</organism>
<evidence type="ECO:0000313" key="4">
    <source>
        <dbReference type="EMBL" id="HIW02962.1"/>
    </source>
</evidence>
<reference evidence="4" key="2">
    <citation type="submission" date="2021-04" db="EMBL/GenBank/DDBJ databases">
        <authorList>
            <person name="Gilroy R."/>
        </authorList>
    </citation>
    <scope>NUCLEOTIDE SEQUENCE</scope>
    <source>
        <strain evidence="4">12435</strain>
    </source>
</reference>
<evidence type="ECO:0000256" key="1">
    <source>
        <dbReference type="ARBA" id="ARBA00022670"/>
    </source>
</evidence>
<dbReference type="PANTHER" id="PTHR43343:SF3">
    <property type="entry name" value="PROTEASE DO-LIKE 8, CHLOROPLASTIC"/>
    <property type="match status" value="1"/>
</dbReference>
<proteinExistence type="predicted"/>
<dbReference type="Proteomes" id="UP000823990">
    <property type="component" value="Unassembled WGS sequence"/>
</dbReference>
<reference evidence="4" key="1">
    <citation type="journal article" date="2021" name="PeerJ">
        <title>Extensive microbial diversity within the chicken gut microbiome revealed by metagenomics and culture.</title>
        <authorList>
            <person name="Gilroy R."/>
            <person name="Ravi A."/>
            <person name="Getino M."/>
            <person name="Pursley I."/>
            <person name="Horton D.L."/>
            <person name="Alikhan N.F."/>
            <person name="Baker D."/>
            <person name="Gharbi K."/>
            <person name="Hall N."/>
            <person name="Watson M."/>
            <person name="Adriaenssens E.M."/>
            <person name="Foster-Nyarko E."/>
            <person name="Jarju S."/>
            <person name="Secka A."/>
            <person name="Antonio M."/>
            <person name="Oren A."/>
            <person name="Chaudhuri R.R."/>
            <person name="La Ragione R."/>
            <person name="Hildebrand F."/>
            <person name="Pallen M.J."/>
        </authorList>
    </citation>
    <scope>NUCLEOTIDE SEQUENCE</scope>
    <source>
        <strain evidence="4">12435</strain>
    </source>
</reference>
<protein>
    <submittedName>
        <fullName evidence="4">S1C family serine protease</fullName>
    </submittedName>
</protein>
<comment type="caution">
    <text evidence="4">The sequence shown here is derived from an EMBL/GenBank/DDBJ whole genome shotgun (WGS) entry which is preliminary data.</text>
</comment>
<keyword evidence="3" id="KW-0732">Signal</keyword>
<name>A0A9D1TS75_9FIRM</name>
<dbReference type="PRINTS" id="PR00834">
    <property type="entry name" value="PROTEASES2C"/>
</dbReference>
<dbReference type="GO" id="GO:0004252">
    <property type="term" value="F:serine-type endopeptidase activity"/>
    <property type="evidence" value="ECO:0007669"/>
    <property type="project" value="InterPro"/>
</dbReference>
<dbReference type="InterPro" id="IPR009003">
    <property type="entry name" value="Peptidase_S1_PA"/>
</dbReference>
<dbReference type="Pfam" id="PF13365">
    <property type="entry name" value="Trypsin_2"/>
    <property type="match status" value="1"/>
</dbReference>
<evidence type="ECO:0000256" key="2">
    <source>
        <dbReference type="ARBA" id="ARBA00022801"/>
    </source>
</evidence>
<dbReference type="AlphaFoldDB" id="A0A9D1TS75"/>
<feature type="signal peptide" evidence="3">
    <location>
        <begin position="1"/>
        <end position="24"/>
    </location>
</feature>
<dbReference type="GO" id="GO:0006508">
    <property type="term" value="P:proteolysis"/>
    <property type="evidence" value="ECO:0007669"/>
    <property type="project" value="UniProtKB-KW"/>
</dbReference>
<dbReference type="InterPro" id="IPR051201">
    <property type="entry name" value="Chloro_Bact_Ser_Proteases"/>
</dbReference>
<dbReference type="SUPFAM" id="SSF50494">
    <property type="entry name" value="Trypsin-like serine proteases"/>
    <property type="match status" value="1"/>
</dbReference>
<dbReference type="Gene3D" id="2.40.10.120">
    <property type="match status" value="1"/>
</dbReference>